<organism evidence="1 2">
    <name type="scientific">Armillaria gallica</name>
    <name type="common">Bulbous honey fungus</name>
    <name type="synonym">Armillaria bulbosa</name>
    <dbReference type="NCBI Taxonomy" id="47427"/>
    <lineage>
        <taxon>Eukaryota</taxon>
        <taxon>Fungi</taxon>
        <taxon>Dikarya</taxon>
        <taxon>Basidiomycota</taxon>
        <taxon>Agaricomycotina</taxon>
        <taxon>Agaricomycetes</taxon>
        <taxon>Agaricomycetidae</taxon>
        <taxon>Agaricales</taxon>
        <taxon>Marasmiineae</taxon>
        <taxon>Physalacriaceae</taxon>
        <taxon>Armillaria</taxon>
    </lineage>
</organism>
<gene>
    <name evidence="1" type="ORF">ARMGADRAFT_1079346</name>
</gene>
<dbReference type="OrthoDB" id="972532at2759"/>
<dbReference type="InParanoid" id="A0A2H3DIC2"/>
<dbReference type="STRING" id="47427.A0A2H3DIC2"/>
<dbReference type="OMA" id="DGCRETS"/>
<dbReference type="EMBL" id="KZ293655">
    <property type="protein sequence ID" value="PBK93850.1"/>
    <property type="molecule type" value="Genomic_DNA"/>
</dbReference>
<dbReference type="AlphaFoldDB" id="A0A2H3DIC2"/>
<accession>A0A2H3DIC2</accession>
<sequence length="142" mass="15923">MLHIDNVETGTRLHRCAEPSRPPQHFSGPLIDENVDLEDFPDQFETLTKGVTAFMKCLNEFPEFTDKAVNASIADDRRETGKVIASDVLAHSVNKRALARQLGGRDIYSGPYVPKKEAGLIPESTLHFLLVINPFHKNCEKH</sequence>
<name>A0A2H3DIC2_ARMGA</name>
<keyword evidence="2" id="KW-1185">Reference proteome</keyword>
<evidence type="ECO:0000313" key="1">
    <source>
        <dbReference type="EMBL" id="PBK93850.1"/>
    </source>
</evidence>
<reference evidence="2" key="1">
    <citation type="journal article" date="2017" name="Nat. Ecol. Evol.">
        <title>Genome expansion and lineage-specific genetic innovations in the forest pathogenic fungi Armillaria.</title>
        <authorList>
            <person name="Sipos G."/>
            <person name="Prasanna A.N."/>
            <person name="Walter M.C."/>
            <person name="O'Connor E."/>
            <person name="Balint B."/>
            <person name="Krizsan K."/>
            <person name="Kiss B."/>
            <person name="Hess J."/>
            <person name="Varga T."/>
            <person name="Slot J."/>
            <person name="Riley R."/>
            <person name="Boka B."/>
            <person name="Rigling D."/>
            <person name="Barry K."/>
            <person name="Lee J."/>
            <person name="Mihaltcheva S."/>
            <person name="LaButti K."/>
            <person name="Lipzen A."/>
            <person name="Waldron R."/>
            <person name="Moloney N.M."/>
            <person name="Sperisen C."/>
            <person name="Kredics L."/>
            <person name="Vagvoelgyi C."/>
            <person name="Patrignani A."/>
            <person name="Fitzpatrick D."/>
            <person name="Nagy I."/>
            <person name="Doyle S."/>
            <person name="Anderson J.B."/>
            <person name="Grigoriev I.V."/>
            <person name="Gueldener U."/>
            <person name="Muensterkoetter M."/>
            <person name="Nagy L.G."/>
        </authorList>
    </citation>
    <scope>NUCLEOTIDE SEQUENCE [LARGE SCALE GENOMIC DNA]</scope>
    <source>
        <strain evidence="2">Ar21-2</strain>
    </source>
</reference>
<dbReference type="Proteomes" id="UP000217790">
    <property type="component" value="Unassembled WGS sequence"/>
</dbReference>
<evidence type="ECO:0000313" key="2">
    <source>
        <dbReference type="Proteomes" id="UP000217790"/>
    </source>
</evidence>
<protein>
    <submittedName>
        <fullName evidence="1">Uncharacterized protein</fullName>
    </submittedName>
</protein>
<proteinExistence type="predicted"/>